<sequence>MTPSQRIAAAIDLFNSQRYPEALAQVAGLLEGDGANVDALNLAAACMRALGRADEAEHYWRLALAREPRHAASWNNLGILLQQAGRAAEAETAYRRALALEPAYADAHYHLGLLYQQEGAWESAAASHARALALRPRHAANSANLGLVLERLGRIDEAAARFGDAVAADPADAGSLQRRAILLHRLGRLEEALTCFEAARALRPDSPELWNNSAVLHANLDRLDDAEVGYRRALALHPGYADAWHNLGLFLMRRARYPEALEALLAYRALRPGDAEGLNSLGNVYQHLGRDDEAQTAYRHALAARPSYAKTLNNLGTLLQRQERMEAAEEAYRAAAAADANYPEARWNLGFLLLGQGRLEEGWPWMEARYDPALARPIAVAPRLACPQWRGEELAGRAIVVWPEQGFGDQVQFVRYLPLLKAAGARQVTLVCHDPLLPLLRNAPGADRVLAASEVARLGPHDYWVFMLSLPMHFRTTLATVPAGIPYLSVDPVRAGCWRARLAGGAEEEGRLRVGLVWRGFGGHVNDAHRSLPGLASLAPLWSVPGVSFVSLQRGMDGEPVEADGSRALLDIGAEIADFADTAAIVEALDLVICVDTAVAHVAGALGKPCWVLLPAVHPDWRWLRGRSDSPWYPGVMRLYRQQHPGDWDHVVRAVAADLNTLARP</sequence>
<dbReference type="Gene3D" id="1.25.40.10">
    <property type="entry name" value="Tetratricopeptide repeat domain"/>
    <property type="match status" value="4"/>
</dbReference>
<gene>
    <name evidence="2" type="ORF">ACFOPH_00755</name>
</gene>
<dbReference type="PANTHER" id="PTHR44809">
    <property type="match status" value="1"/>
</dbReference>
<reference evidence="3" key="1">
    <citation type="journal article" date="2019" name="Int. J. Syst. Evol. Microbiol.">
        <title>The Global Catalogue of Microorganisms (GCM) 10K type strain sequencing project: providing services to taxonomists for standard genome sequencing and annotation.</title>
        <authorList>
            <consortium name="The Broad Institute Genomics Platform"/>
            <consortium name="The Broad Institute Genome Sequencing Center for Infectious Disease"/>
            <person name="Wu L."/>
            <person name="Ma J."/>
        </authorList>
    </citation>
    <scope>NUCLEOTIDE SEQUENCE [LARGE SCALE GENOMIC DNA]</scope>
    <source>
        <strain evidence="3">CCM 7480</strain>
    </source>
</reference>
<organism evidence="2 3">
    <name type="scientific">Massilia haematophila</name>
    <dbReference type="NCBI Taxonomy" id="457923"/>
    <lineage>
        <taxon>Bacteria</taxon>
        <taxon>Pseudomonadati</taxon>
        <taxon>Pseudomonadota</taxon>
        <taxon>Betaproteobacteria</taxon>
        <taxon>Burkholderiales</taxon>
        <taxon>Oxalobacteraceae</taxon>
        <taxon>Telluria group</taxon>
        <taxon>Massilia</taxon>
    </lineage>
</organism>
<comment type="caution">
    <text evidence="2">The sequence shown here is derived from an EMBL/GenBank/DDBJ whole genome shotgun (WGS) entry which is preliminary data.</text>
</comment>
<dbReference type="Proteomes" id="UP001595665">
    <property type="component" value="Unassembled WGS sequence"/>
</dbReference>
<evidence type="ECO:0000313" key="2">
    <source>
        <dbReference type="EMBL" id="MFC3456782.1"/>
    </source>
</evidence>
<dbReference type="InterPro" id="IPR019734">
    <property type="entry name" value="TPR_rpt"/>
</dbReference>
<keyword evidence="1" id="KW-0802">TPR repeat</keyword>
<dbReference type="EMBL" id="JBHRVV010000001">
    <property type="protein sequence ID" value="MFC3456782.1"/>
    <property type="molecule type" value="Genomic_DNA"/>
</dbReference>
<dbReference type="SMART" id="SM00028">
    <property type="entry name" value="TPR"/>
    <property type="match status" value="9"/>
</dbReference>
<feature type="repeat" description="TPR" evidence="1">
    <location>
        <begin position="139"/>
        <end position="172"/>
    </location>
</feature>
<dbReference type="Pfam" id="PF13431">
    <property type="entry name" value="TPR_17"/>
    <property type="match status" value="1"/>
</dbReference>
<dbReference type="PANTHER" id="PTHR44809:SF1">
    <property type="entry name" value="PROTEIN O-MANNOSYL-TRANSFERASE TMTC1"/>
    <property type="match status" value="1"/>
</dbReference>
<keyword evidence="3" id="KW-1185">Reference proteome</keyword>
<evidence type="ECO:0000256" key="1">
    <source>
        <dbReference type="PROSITE-ProRule" id="PRU00339"/>
    </source>
</evidence>
<dbReference type="PROSITE" id="PS50005">
    <property type="entry name" value="TPR"/>
    <property type="match status" value="7"/>
</dbReference>
<feature type="repeat" description="TPR" evidence="1">
    <location>
        <begin position="275"/>
        <end position="308"/>
    </location>
</feature>
<feature type="repeat" description="TPR" evidence="1">
    <location>
        <begin position="241"/>
        <end position="274"/>
    </location>
</feature>
<dbReference type="InterPro" id="IPR011990">
    <property type="entry name" value="TPR-like_helical_dom_sf"/>
</dbReference>
<dbReference type="SUPFAM" id="SSF48452">
    <property type="entry name" value="TPR-like"/>
    <property type="match status" value="2"/>
</dbReference>
<accession>A0ABV7PFW2</accession>
<name>A0ABV7PFW2_9BURK</name>
<dbReference type="RefSeq" id="WP_379732857.1">
    <property type="nucleotide sequence ID" value="NZ_JBHRVV010000001.1"/>
</dbReference>
<dbReference type="Gene3D" id="3.40.50.2000">
    <property type="entry name" value="Glycogen Phosphorylase B"/>
    <property type="match status" value="1"/>
</dbReference>
<protein>
    <submittedName>
        <fullName evidence="2">Tetratricopeptide repeat protein</fullName>
    </submittedName>
</protein>
<dbReference type="InterPro" id="IPR052943">
    <property type="entry name" value="TMTC_O-mannosyl-trnsfr"/>
</dbReference>
<dbReference type="SUPFAM" id="SSF53756">
    <property type="entry name" value="UDP-Glycosyltransferase/glycogen phosphorylase"/>
    <property type="match status" value="1"/>
</dbReference>
<feature type="repeat" description="TPR" evidence="1">
    <location>
        <begin position="105"/>
        <end position="138"/>
    </location>
</feature>
<feature type="repeat" description="TPR" evidence="1">
    <location>
        <begin position="207"/>
        <end position="240"/>
    </location>
</feature>
<feature type="repeat" description="TPR" evidence="1">
    <location>
        <begin position="71"/>
        <end position="104"/>
    </location>
</feature>
<evidence type="ECO:0000313" key="3">
    <source>
        <dbReference type="Proteomes" id="UP001595665"/>
    </source>
</evidence>
<feature type="repeat" description="TPR" evidence="1">
    <location>
        <begin position="173"/>
        <end position="206"/>
    </location>
</feature>
<dbReference type="Pfam" id="PF13414">
    <property type="entry name" value="TPR_11"/>
    <property type="match status" value="1"/>
</dbReference>
<dbReference type="Pfam" id="PF13424">
    <property type="entry name" value="TPR_12"/>
    <property type="match status" value="1"/>
</dbReference>
<proteinExistence type="predicted"/>
<dbReference type="Pfam" id="PF13432">
    <property type="entry name" value="TPR_16"/>
    <property type="match status" value="1"/>
</dbReference>